<dbReference type="KEGG" id="min:Minf_1906"/>
<evidence type="ECO:0000313" key="1">
    <source>
        <dbReference type="EMBL" id="ACD83960.1"/>
    </source>
</evidence>
<gene>
    <name evidence="1" type="ordered locus">Minf_1906</name>
</gene>
<reference evidence="1 2" key="1">
    <citation type="journal article" date="2008" name="Biol. Direct">
        <title>Complete genome sequence of the extremely acidophilic methanotroph isolate V4, Methylacidiphilum infernorum, a representative of the bacterial phylum Verrucomicrobia.</title>
        <authorList>
            <person name="Hou S."/>
            <person name="Makarova K.S."/>
            <person name="Saw J.H."/>
            <person name="Senin P."/>
            <person name="Ly B.V."/>
            <person name="Zhou Z."/>
            <person name="Ren Y."/>
            <person name="Wang J."/>
            <person name="Galperin M.Y."/>
            <person name="Omelchenko M.V."/>
            <person name="Wolf Y.I."/>
            <person name="Yutin N."/>
            <person name="Koonin E.V."/>
            <person name="Stott M.B."/>
            <person name="Mountain B.W."/>
            <person name="Crowe M.A."/>
            <person name="Smirnova A.V."/>
            <person name="Dunfield P.F."/>
            <person name="Feng L."/>
            <person name="Wang L."/>
            <person name="Alam M."/>
        </authorList>
    </citation>
    <scope>NUCLEOTIDE SEQUENCE [LARGE SCALE GENOMIC DNA]</scope>
    <source>
        <strain evidence="2">Isolate V4</strain>
    </source>
</reference>
<evidence type="ECO:0000313" key="2">
    <source>
        <dbReference type="Proteomes" id="UP000009149"/>
    </source>
</evidence>
<protein>
    <submittedName>
        <fullName evidence="1">Uncharacterized protein</fullName>
    </submittedName>
</protein>
<proteinExistence type="predicted"/>
<sequence>MLRFHILISLRKRRKKHRSYKKRSQYKLKPEIQGLVFL</sequence>
<dbReference type="EMBL" id="CP000975">
    <property type="protein sequence ID" value="ACD83960.1"/>
    <property type="molecule type" value="Genomic_DNA"/>
</dbReference>
<dbReference type="Proteomes" id="UP000009149">
    <property type="component" value="Chromosome"/>
</dbReference>
<organism evidence="1 2">
    <name type="scientific">Methylacidiphilum infernorum (isolate V4)</name>
    <name type="common">Methylokorus infernorum (strain V4)</name>
    <dbReference type="NCBI Taxonomy" id="481448"/>
    <lineage>
        <taxon>Bacteria</taxon>
        <taxon>Pseudomonadati</taxon>
        <taxon>Verrucomicrobiota</taxon>
        <taxon>Methylacidiphilae</taxon>
        <taxon>Methylacidiphilales</taxon>
        <taxon>Methylacidiphilaceae</taxon>
        <taxon>Methylacidiphilum (ex Ratnadevi et al. 2023)</taxon>
    </lineage>
</organism>
<accession>B3DY08</accession>
<dbReference type="AlphaFoldDB" id="B3DY08"/>
<name>B3DY08_METI4</name>
<dbReference type="HOGENOM" id="CLU_3330003_0_0_0"/>